<feature type="coiled-coil region" evidence="1">
    <location>
        <begin position="87"/>
        <end position="132"/>
    </location>
</feature>
<keyword evidence="1" id="KW-0175">Coiled coil</keyword>
<evidence type="ECO:0000313" key="3">
    <source>
        <dbReference type="Proteomes" id="UP000028089"/>
    </source>
</evidence>
<accession>A0A081R0L9</accession>
<dbReference type="PATRIC" id="fig|28037.93.peg.144"/>
<proteinExistence type="predicted"/>
<evidence type="ECO:0000313" key="2">
    <source>
        <dbReference type="EMBL" id="KEQ48742.1"/>
    </source>
</evidence>
<comment type="caution">
    <text evidence="2">The sequence shown here is derived from an EMBL/GenBank/DDBJ whole genome shotgun (WGS) entry which is preliminary data.</text>
</comment>
<name>A0A081R0L9_STRMT</name>
<dbReference type="EMBL" id="JPFY01000008">
    <property type="protein sequence ID" value="KEQ48742.1"/>
    <property type="molecule type" value="Genomic_DNA"/>
</dbReference>
<reference evidence="2 3" key="1">
    <citation type="submission" date="2014-05" db="EMBL/GenBank/DDBJ databases">
        <authorList>
            <person name="Daugherty S.C."/>
            <person name="Tallon L.J."/>
            <person name="Sadzewicz L."/>
            <person name="Kilian M."/>
            <person name="Tettelin H."/>
        </authorList>
    </citation>
    <scope>NUCLEOTIDE SEQUENCE [LARGE SCALE GENOMIC DNA]</scope>
    <source>
        <strain evidence="2 3">SK578</strain>
    </source>
</reference>
<protein>
    <submittedName>
        <fullName evidence="2">Uncharacterized protein</fullName>
    </submittedName>
</protein>
<sequence length="134" mass="16080">MDKWSEIRAKLVDAQEELYQIGDQYRQSKDDLDTKWSFLNDFHKGLKQKFDEKHSLVLSAYSKMPDATEDMLNAAVEAINRYRMVNEVEFRTRRRELERKYDDLEDSYKKKCRKQESVIEQLSSELRACQSDEK</sequence>
<dbReference type="Proteomes" id="UP000028089">
    <property type="component" value="Unassembled WGS sequence"/>
</dbReference>
<dbReference type="AlphaFoldDB" id="A0A081R0L9"/>
<dbReference type="RefSeq" id="WP_042749855.1">
    <property type="nucleotide sequence ID" value="NZ_JPFY01000008.1"/>
</dbReference>
<evidence type="ECO:0000256" key="1">
    <source>
        <dbReference type="SAM" id="Coils"/>
    </source>
</evidence>
<gene>
    <name evidence="2" type="ORF">SK578_0122</name>
</gene>
<organism evidence="2 3">
    <name type="scientific">Streptococcus mitis</name>
    <dbReference type="NCBI Taxonomy" id="28037"/>
    <lineage>
        <taxon>Bacteria</taxon>
        <taxon>Bacillati</taxon>
        <taxon>Bacillota</taxon>
        <taxon>Bacilli</taxon>
        <taxon>Lactobacillales</taxon>
        <taxon>Streptococcaceae</taxon>
        <taxon>Streptococcus</taxon>
        <taxon>Streptococcus mitis group</taxon>
    </lineage>
</organism>